<dbReference type="RefSeq" id="WP_016212976.1">
    <property type="nucleotide sequence ID" value="NZ_CAXHRC010000004.1"/>
</dbReference>
<organism evidence="1 2">
    <name type="scientific">Phocaeicola sartorii</name>
    <dbReference type="NCBI Taxonomy" id="671267"/>
    <lineage>
        <taxon>Bacteria</taxon>
        <taxon>Pseudomonadati</taxon>
        <taxon>Bacteroidota</taxon>
        <taxon>Bacteroidia</taxon>
        <taxon>Bacteroidales</taxon>
        <taxon>Bacteroidaceae</taxon>
        <taxon>Phocaeicola</taxon>
    </lineage>
</organism>
<proteinExistence type="predicted"/>
<dbReference type="Proteomes" id="UP000310760">
    <property type="component" value="Unassembled WGS sequence"/>
</dbReference>
<dbReference type="AlphaFoldDB" id="A0A4S2FVK7"/>
<name>A0A4S2FVK7_9BACT</name>
<dbReference type="Pfam" id="PF13707">
    <property type="entry name" value="RloB"/>
    <property type="match status" value="1"/>
</dbReference>
<gene>
    <name evidence="1" type="ORF">E5339_00175</name>
</gene>
<comment type="caution">
    <text evidence="1">The sequence shown here is derived from an EMBL/GenBank/DDBJ whole genome shotgun (WGS) entry which is preliminary data.</text>
</comment>
<dbReference type="EMBL" id="SRYJ01000001">
    <property type="protein sequence ID" value="TGY73395.1"/>
    <property type="molecule type" value="Genomic_DNA"/>
</dbReference>
<reference evidence="1 2" key="1">
    <citation type="submission" date="2019-04" db="EMBL/GenBank/DDBJ databases">
        <title>Microbes associate with the intestines of laboratory mice.</title>
        <authorList>
            <person name="Navarre W."/>
            <person name="Wong E."/>
            <person name="Huang K."/>
            <person name="Tropini C."/>
            <person name="Ng K."/>
            <person name="Yu B."/>
        </authorList>
    </citation>
    <scope>NUCLEOTIDE SEQUENCE [LARGE SCALE GENOMIC DNA]</scope>
    <source>
        <strain evidence="1 2">NM22_B1</strain>
    </source>
</reference>
<sequence>MRTARKNVATRQVIHIVGEGLTELFYFSHLKKLLGYRYAISPRLFENNSIEKIEKKIKELLSEDVFVICVFDADVSRRSDTENRKMAALKKRYEKNQNVILCDSLQSIEYWFLLHYEDTCRHFQDSAATEKALKKYVPSYDKSRKYLEKEKWVADMISDDKMKNACNLAEKYQGRDSYSEIYKAIRKIEE</sequence>
<accession>A0A4S2FVK7</accession>
<evidence type="ECO:0000313" key="2">
    <source>
        <dbReference type="Proteomes" id="UP000310760"/>
    </source>
</evidence>
<evidence type="ECO:0000313" key="1">
    <source>
        <dbReference type="EMBL" id="TGY73395.1"/>
    </source>
</evidence>
<dbReference type="InterPro" id="IPR025591">
    <property type="entry name" value="RloB"/>
</dbReference>
<protein>
    <submittedName>
        <fullName evidence="1">RloB domain-containing protein</fullName>
    </submittedName>
</protein>